<feature type="domain" description="Cyclin N-terminal" evidence="1">
    <location>
        <begin position="87"/>
        <end position="188"/>
    </location>
</feature>
<dbReference type="GO" id="GO:0019901">
    <property type="term" value="F:protein kinase binding"/>
    <property type="evidence" value="ECO:0007669"/>
    <property type="project" value="InterPro"/>
</dbReference>
<dbReference type="GO" id="GO:0000307">
    <property type="term" value="C:cyclin-dependent protein kinase holoenzyme complex"/>
    <property type="evidence" value="ECO:0007669"/>
    <property type="project" value="TreeGrafter"/>
</dbReference>
<evidence type="ECO:0000259" key="1">
    <source>
        <dbReference type="Pfam" id="PF00134"/>
    </source>
</evidence>
<dbReference type="CDD" id="cd20557">
    <property type="entry name" value="CYCLIN_ScPCL1-like"/>
    <property type="match status" value="1"/>
</dbReference>
<dbReference type="InParanoid" id="A0A165GBF7"/>
<evidence type="ECO:0000313" key="2">
    <source>
        <dbReference type="EMBL" id="KZV90264.1"/>
    </source>
</evidence>
<dbReference type="SUPFAM" id="SSF47954">
    <property type="entry name" value="Cyclin-like"/>
    <property type="match status" value="1"/>
</dbReference>
<accession>A0A165GBF7</accession>
<name>A0A165GBF7_EXIGL</name>
<dbReference type="GO" id="GO:0016538">
    <property type="term" value="F:cyclin-dependent protein serine/threonine kinase regulator activity"/>
    <property type="evidence" value="ECO:0007669"/>
    <property type="project" value="TreeGrafter"/>
</dbReference>
<dbReference type="EMBL" id="KV426053">
    <property type="protein sequence ID" value="KZV90264.1"/>
    <property type="molecule type" value="Genomic_DNA"/>
</dbReference>
<evidence type="ECO:0000313" key="3">
    <source>
        <dbReference type="Proteomes" id="UP000077266"/>
    </source>
</evidence>
<dbReference type="Gene3D" id="1.10.472.10">
    <property type="entry name" value="Cyclin-like"/>
    <property type="match status" value="1"/>
</dbReference>
<organism evidence="2 3">
    <name type="scientific">Exidia glandulosa HHB12029</name>
    <dbReference type="NCBI Taxonomy" id="1314781"/>
    <lineage>
        <taxon>Eukaryota</taxon>
        <taxon>Fungi</taxon>
        <taxon>Dikarya</taxon>
        <taxon>Basidiomycota</taxon>
        <taxon>Agaricomycotina</taxon>
        <taxon>Agaricomycetes</taxon>
        <taxon>Auriculariales</taxon>
        <taxon>Exidiaceae</taxon>
        <taxon>Exidia</taxon>
    </lineage>
</organism>
<dbReference type="InterPro" id="IPR006671">
    <property type="entry name" value="Cyclin_N"/>
</dbReference>
<dbReference type="Pfam" id="PF00134">
    <property type="entry name" value="Cyclin_N"/>
    <property type="match status" value="1"/>
</dbReference>
<dbReference type="InterPro" id="IPR013922">
    <property type="entry name" value="Cyclin_PHO80-like"/>
</dbReference>
<dbReference type="STRING" id="1314781.A0A165GBF7"/>
<dbReference type="Proteomes" id="UP000077266">
    <property type="component" value="Unassembled WGS sequence"/>
</dbReference>
<sequence length="210" mass="23378">MAYNAYHPTRMNSGASSRAVAPTVSWQQGTIPTSIIAADPFYGHERTAKSCAAFILRAFSCLDYPLSSMIPAPALDTATSLSPPVSLAEFIGHIIHRTRLSESVTLSAIALLARFKTRFPHAKAKVDQYRGLGTGHRLFLSAFMIASKTIEDNNYSQESWRIVSHYQFSAHDISEMEREMLYYLQWVVNVPVAELGATKDMLRNIYGNAE</sequence>
<proteinExistence type="predicted"/>
<dbReference type="PANTHER" id="PTHR15615:SF108">
    <property type="entry name" value="PROTEIN CNPPD1"/>
    <property type="match status" value="1"/>
</dbReference>
<dbReference type="InterPro" id="IPR036915">
    <property type="entry name" value="Cyclin-like_sf"/>
</dbReference>
<reference evidence="2 3" key="1">
    <citation type="journal article" date="2016" name="Mol. Biol. Evol.">
        <title>Comparative Genomics of Early-Diverging Mushroom-Forming Fungi Provides Insights into the Origins of Lignocellulose Decay Capabilities.</title>
        <authorList>
            <person name="Nagy L.G."/>
            <person name="Riley R."/>
            <person name="Tritt A."/>
            <person name="Adam C."/>
            <person name="Daum C."/>
            <person name="Floudas D."/>
            <person name="Sun H."/>
            <person name="Yadav J.S."/>
            <person name="Pangilinan J."/>
            <person name="Larsson K.H."/>
            <person name="Matsuura K."/>
            <person name="Barry K."/>
            <person name="Labutti K."/>
            <person name="Kuo R."/>
            <person name="Ohm R.A."/>
            <person name="Bhattacharya S.S."/>
            <person name="Shirouzu T."/>
            <person name="Yoshinaga Y."/>
            <person name="Martin F.M."/>
            <person name="Grigoriev I.V."/>
            <person name="Hibbett D.S."/>
        </authorList>
    </citation>
    <scope>NUCLEOTIDE SEQUENCE [LARGE SCALE GENOMIC DNA]</scope>
    <source>
        <strain evidence="2 3">HHB12029</strain>
    </source>
</reference>
<keyword evidence="3" id="KW-1185">Reference proteome</keyword>
<dbReference type="GO" id="GO:0005634">
    <property type="term" value="C:nucleus"/>
    <property type="evidence" value="ECO:0007669"/>
    <property type="project" value="TreeGrafter"/>
</dbReference>
<dbReference type="PANTHER" id="PTHR15615">
    <property type="match status" value="1"/>
</dbReference>
<gene>
    <name evidence="2" type="ORF">EXIGLDRAFT_837958</name>
</gene>
<protein>
    <recommendedName>
        <fullName evidence="1">Cyclin N-terminal domain-containing protein</fullName>
    </recommendedName>
</protein>
<dbReference type="OrthoDB" id="244495at2759"/>
<dbReference type="AlphaFoldDB" id="A0A165GBF7"/>